<keyword evidence="3 5" id="KW-0012">Acyltransferase</keyword>
<dbReference type="InterPro" id="IPR020615">
    <property type="entry name" value="Thiolase_acyl_enz_int_AS"/>
</dbReference>
<dbReference type="EMBL" id="BMOE01000001">
    <property type="protein sequence ID" value="GGJ66214.1"/>
    <property type="molecule type" value="Genomic_DNA"/>
</dbReference>
<dbReference type="InterPro" id="IPR020613">
    <property type="entry name" value="Thiolase_CS"/>
</dbReference>
<dbReference type="InterPro" id="IPR020616">
    <property type="entry name" value="Thiolase_N"/>
</dbReference>
<proteinExistence type="inferred from homology"/>
<evidence type="ECO:0000256" key="5">
    <source>
        <dbReference type="RuleBase" id="RU003557"/>
    </source>
</evidence>
<evidence type="ECO:0000256" key="2">
    <source>
        <dbReference type="ARBA" id="ARBA00022679"/>
    </source>
</evidence>
<dbReference type="PIRSF" id="PIRSF000429">
    <property type="entry name" value="Ac-CoA_Ac_transf"/>
    <property type="match status" value="1"/>
</dbReference>
<feature type="domain" description="Thiolase N-terminal" evidence="6">
    <location>
        <begin position="5"/>
        <end position="261"/>
    </location>
</feature>
<comment type="similarity">
    <text evidence="1 5">Belongs to the thiolase-like superfamily. Thiolase family.</text>
</comment>
<accession>A0A917P825</accession>
<organism evidence="8 9">
    <name type="scientific">Deinococcus aquiradiocola</name>
    <dbReference type="NCBI Taxonomy" id="393059"/>
    <lineage>
        <taxon>Bacteria</taxon>
        <taxon>Thermotogati</taxon>
        <taxon>Deinococcota</taxon>
        <taxon>Deinococci</taxon>
        <taxon>Deinococcales</taxon>
        <taxon>Deinococcaceae</taxon>
        <taxon>Deinococcus</taxon>
    </lineage>
</organism>
<dbReference type="InterPro" id="IPR020610">
    <property type="entry name" value="Thiolase_AS"/>
</dbReference>
<sequence>MSNAVIVAASRTPVGRFLGALESVSAVQLGTVTLHETLSRSGLSPDLVEEVIMGQVVQAGSGQNPARQAAIHAGVPSAAGALTINKVCGSGLKAVILAAQSIRAGDQSAVLAGGMESMSGSPYLLPGARQGYRMGHQTALDANTQDGLWCSIGQEGMGMTGERVADHYGISRAEQDAYALASQQKAVAAMQAGRFTDEIVPVTVHGRKGDTVVSTDEGPRPETTAESLARLRPAFRADGTVTAGNAPGLNDGAASLMVTSRELAQAHGLPVLAEILGYATGGLDPEWVMMTPVPATRTLLQKLGWQASDVDLWELNEAFSVQSLAVTRELNLDPDRVNVHGGAVALGHPIGASGARILVTLLHALRQHDRETGVATLCMGGGNGLALAVRRV</sequence>
<dbReference type="InterPro" id="IPR020617">
    <property type="entry name" value="Thiolase_C"/>
</dbReference>
<evidence type="ECO:0000313" key="8">
    <source>
        <dbReference type="EMBL" id="GGJ66214.1"/>
    </source>
</evidence>
<dbReference type="Gene3D" id="3.40.47.10">
    <property type="match status" value="2"/>
</dbReference>
<dbReference type="Proteomes" id="UP000635726">
    <property type="component" value="Unassembled WGS sequence"/>
</dbReference>
<dbReference type="CDD" id="cd00751">
    <property type="entry name" value="thiolase"/>
    <property type="match status" value="1"/>
</dbReference>
<reference evidence="8" key="2">
    <citation type="submission" date="2020-09" db="EMBL/GenBank/DDBJ databases">
        <authorList>
            <person name="Sun Q."/>
            <person name="Ohkuma M."/>
        </authorList>
    </citation>
    <scope>NUCLEOTIDE SEQUENCE</scope>
    <source>
        <strain evidence="8">JCM 14371</strain>
    </source>
</reference>
<evidence type="ECO:0000256" key="3">
    <source>
        <dbReference type="ARBA" id="ARBA00023315"/>
    </source>
</evidence>
<evidence type="ECO:0000259" key="6">
    <source>
        <dbReference type="Pfam" id="PF00108"/>
    </source>
</evidence>
<gene>
    <name evidence="8" type="ORF">GCM10008939_07810</name>
</gene>
<feature type="active site" description="Proton acceptor" evidence="4">
    <location>
        <position position="378"/>
    </location>
</feature>
<dbReference type="AlphaFoldDB" id="A0A917P825"/>
<feature type="active site" description="Acyl-thioester intermediate" evidence="4">
    <location>
        <position position="88"/>
    </location>
</feature>
<dbReference type="Pfam" id="PF00108">
    <property type="entry name" value="Thiolase_N"/>
    <property type="match status" value="1"/>
</dbReference>
<name>A0A917P825_9DEIO</name>
<dbReference type="GO" id="GO:0003988">
    <property type="term" value="F:acetyl-CoA C-acyltransferase activity"/>
    <property type="evidence" value="ECO:0007669"/>
    <property type="project" value="UniProtKB-ARBA"/>
</dbReference>
<dbReference type="PANTHER" id="PTHR18919">
    <property type="entry name" value="ACETYL-COA C-ACYLTRANSFERASE"/>
    <property type="match status" value="1"/>
</dbReference>
<keyword evidence="9" id="KW-1185">Reference proteome</keyword>
<evidence type="ECO:0000256" key="4">
    <source>
        <dbReference type="PIRSR" id="PIRSR000429-1"/>
    </source>
</evidence>
<reference evidence="8" key="1">
    <citation type="journal article" date="2014" name="Int. J. Syst. Evol. Microbiol.">
        <title>Complete genome sequence of Corynebacterium casei LMG S-19264T (=DSM 44701T), isolated from a smear-ripened cheese.</title>
        <authorList>
            <consortium name="US DOE Joint Genome Institute (JGI-PGF)"/>
            <person name="Walter F."/>
            <person name="Albersmeier A."/>
            <person name="Kalinowski J."/>
            <person name="Ruckert C."/>
        </authorList>
    </citation>
    <scope>NUCLEOTIDE SEQUENCE</scope>
    <source>
        <strain evidence="8">JCM 14371</strain>
    </source>
</reference>
<feature type="active site" description="Proton acceptor" evidence="4">
    <location>
        <position position="348"/>
    </location>
</feature>
<dbReference type="NCBIfam" id="TIGR01930">
    <property type="entry name" value="AcCoA-C-Actrans"/>
    <property type="match status" value="1"/>
</dbReference>
<dbReference type="PROSITE" id="PS00737">
    <property type="entry name" value="THIOLASE_2"/>
    <property type="match status" value="1"/>
</dbReference>
<dbReference type="PANTHER" id="PTHR18919:SF107">
    <property type="entry name" value="ACETYL-COA ACETYLTRANSFERASE, CYTOSOLIC"/>
    <property type="match status" value="1"/>
</dbReference>
<dbReference type="InterPro" id="IPR016039">
    <property type="entry name" value="Thiolase-like"/>
</dbReference>
<dbReference type="FunFam" id="3.40.47.10:FF:000010">
    <property type="entry name" value="Acetyl-CoA acetyltransferase (Thiolase)"/>
    <property type="match status" value="1"/>
</dbReference>
<evidence type="ECO:0000313" key="9">
    <source>
        <dbReference type="Proteomes" id="UP000635726"/>
    </source>
</evidence>
<protein>
    <submittedName>
        <fullName evidence="8">Acetyl-CoA acetyltransferase</fullName>
    </submittedName>
</protein>
<dbReference type="PROSITE" id="PS00099">
    <property type="entry name" value="THIOLASE_3"/>
    <property type="match status" value="1"/>
</dbReference>
<evidence type="ECO:0000259" key="7">
    <source>
        <dbReference type="Pfam" id="PF02803"/>
    </source>
</evidence>
<dbReference type="SUPFAM" id="SSF53901">
    <property type="entry name" value="Thiolase-like"/>
    <property type="match status" value="2"/>
</dbReference>
<dbReference type="PROSITE" id="PS00098">
    <property type="entry name" value="THIOLASE_1"/>
    <property type="match status" value="1"/>
</dbReference>
<dbReference type="Pfam" id="PF02803">
    <property type="entry name" value="Thiolase_C"/>
    <property type="match status" value="1"/>
</dbReference>
<keyword evidence="2 5" id="KW-0808">Transferase</keyword>
<dbReference type="InterPro" id="IPR002155">
    <property type="entry name" value="Thiolase"/>
</dbReference>
<evidence type="ECO:0000256" key="1">
    <source>
        <dbReference type="ARBA" id="ARBA00010982"/>
    </source>
</evidence>
<comment type="caution">
    <text evidence="8">The sequence shown here is derived from an EMBL/GenBank/DDBJ whole genome shotgun (WGS) entry which is preliminary data.</text>
</comment>
<dbReference type="RefSeq" id="WP_188960870.1">
    <property type="nucleotide sequence ID" value="NZ_BMOE01000001.1"/>
</dbReference>
<feature type="domain" description="Thiolase C-terminal" evidence="7">
    <location>
        <begin position="270"/>
        <end position="390"/>
    </location>
</feature>